<name>A0A1H5IWA2_9PSED</name>
<dbReference type="Proteomes" id="UP000198985">
    <property type="component" value="Unassembled WGS sequence"/>
</dbReference>
<evidence type="ECO:0008006" key="4">
    <source>
        <dbReference type="Google" id="ProtNLM"/>
    </source>
</evidence>
<organism evidence="2 3">
    <name type="scientific">Pseudomonas migulae</name>
    <dbReference type="NCBI Taxonomy" id="78543"/>
    <lineage>
        <taxon>Bacteria</taxon>
        <taxon>Pseudomonadati</taxon>
        <taxon>Pseudomonadota</taxon>
        <taxon>Gammaproteobacteria</taxon>
        <taxon>Pseudomonadales</taxon>
        <taxon>Pseudomonadaceae</taxon>
        <taxon>Pseudomonas</taxon>
    </lineage>
</organism>
<dbReference type="Pfam" id="PF19619">
    <property type="entry name" value="DUF6124"/>
    <property type="match status" value="1"/>
</dbReference>
<dbReference type="RefSeq" id="WP_084323427.1">
    <property type="nucleotide sequence ID" value="NZ_FNTY01000002.1"/>
</dbReference>
<sequence>MFKVTPNPPETDPTSPSENFDPENPDETSDRIPSHADIRATPRTPSTMYTLDPHINTEDLLGHACESLASAHVMTMDLADRTLGPSRNTLLGIAQVIMLGELNVNRALDQLDPIE</sequence>
<dbReference type="EMBL" id="FNTY01000002">
    <property type="protein sequence ID" value="SEE44496.1"/>
    <property type="molecule type" value="Genomic_DNA"/>
</dbReference>
<protein>
    <recommendedName>
        <fullName evidence="4">DUF3077 domain-containing protein</fullName>
    </recommendedName>
</protein>
<feature type="compositionally biased region" description="Basic and acidic residues" evidence="1">
    <location>
        <begin position="28"/>
        <end position="40"/>
    </location>
</feature>
<evidence type="ECO:0000256" key="1">
    <source>
        <dbReference type="SAM" id="MobiDB-lite"/>
    </source>
</evidence>
<gene>
    <name evidence="2" type="ORF">SAMN04490194_2265</name>
</gene>
<accession>A0A1H5IWA2</accession>
<reference evidence="2 3" key="1">
    <citation type="submission" date="2016-10" db="EMBL/GenBank/DDBJ databases">
        <authorList>
            <person name="de Groot N.N."/>
        </authorList>
    </citation>
    <scope>NUCLEOTIDE SEQUENCE [LARGE SCALE GENOMIC DNA]</scope>
    <source>
        <strain evidence="2 3">BS3662</strain>
    </source>
</reference>
<feature type="compositionally biased region" description="Pro residues" evidence="1">
    <location>
        <begin position="1"/>
        <end position="11"/>
    </location>
</feature>
<feature type="region of interest" description="Disordered" evidence="1">
    <location>
        <begin position="1"/>
        <end position="51"/>
    </location>
</feature>
<dbReference type="AlphaFoldDB" id="A0A1H5IWA2"/>
<evidence type="ECO:0000313" key="3">
    <source>
        <dbReference type="Proteomes" id="UP000198985"/>
    </source>
</evidence>
<proteinExistence type="predicted"/>
<evidence type="ECO:0000313" key="2">
    <source>
        <dbReference type="EMBL" id="SEE44496.1"/>
    </source>
</evidence>